<sequence>MALTILDYAASVPANTTFSASIIIPTAPNRLQLASIGIFIPTTAGGANRVELTTSVGLLRNIFGSSGTVLFRILRDGNEIFNGLQTTSSGAPPGFASVVPTFETIDFDVPAGFHVYSVTVESILFDNSVIGPITFSGTAIGTEQSVNNNQVLTYQASVPRSVALVGDPIILPISPARTQLAGLGVFIPTSGSRSNRVQLKATIGVEGTTAQERDYILRIFRDGGEIYNTQASMTTETLTLNLTTIQTIDLDVAAGFHIYTITAESVEGDVRVNGPITFSGWVIGTDTAPSTPLQNQVLDYAASLPRSIVVADDPLTIPRTPARLEVAGVGIFIPHAYVGNNRVQLIGTIGLFMPPGSNDVLLRIRIFRDGSEIFNAAYVLAVLFQRYGVVSVQTIDFNLTKKFHTYSMTIEITTGVTPEDTCQVIGPISLSATALGLIE</sequence>
<dbReference type="RefSeq" id="WP_091835680.1">
    <property type="nucleotide sequence ID" value="NZ_FPAA01000004.1"/>
</dbReference>
<dbReference type="OrthoDB" id="2922920at2"/>
<proteinExistence type="predicted"/>
<protein>
    <submittedName>
        <fullName evidence="1">Uncharacterized protein</fullName>
    </submittedName>
</protein>
<evidence type="ECO:0000313" key="2">
    <source>
        <dbReference type="Proteomes" id="UP000198660"/>
    </source>
</evidence>
<dbReference type="Proteomes" id="UP000198660">
    <property type="component" value="Unassembled WGS sequence"/>
</dbReference>
<accession>A0A1I6R498</accession>
<organism evidence="1 2">
    <name type="scientific">Marininema halotolerans</name>
    <dbReference type="NCBI Taxonomy" id="1155944"/>
    <lineage>
        <taxon>Bacteria</taxon>
        <taxon>Bacillati</taxon>
        <taxon>Bacillota</taxon>
        <taxon>Bacilli</taxon>
        <taxon>Bacillales</taxon>
        <taxon>Thermoactinomycetaceae</taxon>
        <taxon>Marininema</taxon>
    </lineage>
</organism>
<dbReference type="AlphaFoldDB" id="A0A1I6R498"/>
<gene>
    <name evidence="1" type="ORF">SAMN05444972_104106</name>
</gene>
<dbReference type="EMBL" id="FPAA01000004">
    <property type="protein sequence ID" value="SFS59496.1"/>
    <property type="molecule type" value="Genomic_DNA"/>
</dbReference>
<reference evidence="2" key="1">
    <citation type="submission" date="2016-10" db="EMBL/GenBank/DDBJ databases">
        <authorList>
            <person name="Varghese N."/>
            <person name="Submissions S."/>
        </authorList>
    </citation>
    <scope>NUCLEOTIDE SEQUENCE [LARGE SCALE GENOMIC DNA]</scope>
    <source>
        <strain evidence="2">DSM 45789</strain>
    </source>
</reference>
<evidence type="ECO:0000313" key="1">
    <source>
        <dbReference type="EMBL" id="SFS59496.1"/>
    </source>
</evidence>
<name>A0A1I6R498_9BACL</name>
<keyword evidence="2" id="KW-1185">Reference proteome</keyword>